<evidence type="ECO:0000256" key="5">
    <source>
        <dbReference type="SAM" id="MobiDB-lite"/>
    </source>
</evidence>
<dbReference type="STRING" id="658196.A0A397TSA5"/>
<evidence type="ECO:0000259" key="6">
    <source>
        <dbReference type="Pfam" id="PF00580"/>
    </source>
</evidence>
<feature type="non-terminal residue" evidence="7">
    <location>
        <position position="451"/>
    </location>
</feature>
<evidence type="ECO:0000256" key="3">
    <source>
        <dbReference type="ARBA" id="ARBA00022806"/>
    </source>
</evidence>
<keyword evidence="2 7" id="KW-0378">Hydrolase</keyword>
<dbReference type="PANTHER" id="PTHR21529">
    <property type="entry name" value="MAMMARY TURMOR VIRUS RECEPTOR HOMOLOG 1, 2 MTVR1, 2"/>
    <property type="match status" value="1"/>
</dbReference>
<dbReference type="Gene3D" id="1.10.10.160">
    <property type="match status" value="1"/>
</dbReference>
<feature type="compositionally biased region" description="Basic and acidic residues" evidence="5">
    <location>
        <begin position="1"/>
        <end position="20"/>
    </location>
</feature>
<reference evidence="7 8" key="1">
    <citation type="submission" date="2018-06" db="EMBL/GenBank/DDBJ databases">
        <title>Comparative genomics reveals the genomic features of Rhizophagus irregularis, R. cerebriforme, R. diaphanum and Gigaspora rosea, and their symbiotic lifestyle signature.</title>
        <authorList>
            <person name="Morin E."/>
            <person name="San Clemente H."/>
            <person name="Chen E.C.H."/>
            <person name="De La Providencia I."/>
            <person name="Hainaut M."/>
            <person name="Kuo A."/>
            <person name="Kohler A."/>
            <person name="Murat C."/>
            <person name="Tang N."/>
            <person name="Roy S."/>
            <person name="Loubradou J."/>
            <person name="Henrissat B."/>
            <person name="Grigoriev I.V."/>
            <person name="Corradi N."/>
            <person name="Roux C."/>
            <person name="Martin F.M."/>
        </authorList>
    </citation>
    <scope>NUCLEOTIDE SEQUENCE [LARGE SCALE GENOMIC DNA]</scope>
    <source>
        <strain evidence="7 8">DAOM 227022</strain>
    </source>
</reference>
<dbReference type="EMBL" id="QKYT01000025">
    <property type="protein sequence ID" value="RIA97774.1"/>
    <property type="molecule type" value="Genomic_DNA"/>
</dbReference>
<dbReference type="InterPro" id="IPR039904">
    <property type="entry name" value="TRANK1"/>
</dbReference>
<evidence type="ECO:0000256" key="2">
    <source>
        <dbReference type="ARBA" id="ARBA00022801"/>
    </source>
</evidence>
<evidence type="ECO:0000313" key="8">
    <source>
        <dbReference type="Proteomes" id="UP000265703"/>
    </source>
</evidence>
<feature type="domain" description="UvrD-like helicase ATP-binding" evidence="6">
    <location>
        <begin position="139"/>
        <end position="260"/>
    </location>
</feature>
<organism evidence="7 8">
    <name type="scientific">Glomus cerebriforme</name>
    <dbReference type="NCBI Taxonomy" id="658196"/>
    <lineage>
        <taxon>Eukaryota</taxon>
        <taxon>Fungi</taxon>
        <taxon>Fungi incertae sedis</taxon>
        <taxon>Mucoromycota</taxon>
        <taxon>Glomeromycotina</taxon>
        <taxon>Glomeromycetes</taxon>
        <taxon>Glomerales</taxon>
        <taxon>Glomeraceae</taxon>
        <taxon>Glomus</taxon>
    </lineage>
</organism>
<sequence>MSLEQVHEYVRKKDEEKSSEIDMDDNTMLEEDDEEEELGDIPNSFHHLTDKHFPLFITYKKLSQMLQGTYGIDTKKLTTQQKLNTDYNVHDNKKEEIFQGSYFFNKINASWAYFVNYKIFQERYWKHFSDYHRQKLDCELVYSEFSVIKGLNPEVDYLSKEDYRAISTKKYPAFCHNRDQIYDLFQQYEKMKARNGDYDSIDRTLAILRCAKTKPLGGPHIHEVYIDECQDNHIVDFALILKIFDRADSIFFAGDTAQCIAQGSSFRFQDIRSLIYQWELNRTKINYNLCSMKPKQFELNVNYRSHNGILRLASSVIDLIWHFFPNSIDRLSRERGEIGGPLPIMFEEFQAETFHYNIFSVGEHASYVEFGAEQVIIVRNDAAKKRVKKLIGKVGLVMTVFEAKGMEFNDVLLYDFFTDSPARSKWRVILSALDDHSKGVQTFSHEKHYIL</sequence>
<accession>A0A397TSA5</accession>
<dbReference type="PANTHER" id="PTHR21529:SF4">
    <property type="entry name" value="TPR AND ANKYRIN REPEAT-CONTAINING PROTEIN 1"/>
    <property type="match status" value="1"/>
</dbReference>
<dbReference type="Gene3D" id="3.40.50.300">
    <property type="entry name" value="P-loop containing nucleotide triphosphate hydrolases"/>
    <property type="match status" value="1"/>
</dbReference>
<dbReference type="AlphaFoldDB" id="A0A397TSA5"/>
<name>A0A397TSA5_9GLOM</name>
<proteinExistence type="predicted"/>
<dbReference type="SUPFAM" id="SSF52540">
    <property type="entry name" value="P-loop containing nucleoside triphosphate hydrolases"/>
    <property type="match status" value="1"/>
</dbReference>
<dbReference type="OrthoDB" id="2426521at2759"/>
<dbReference type="Pfam" id="PF00580">
    <property type="entry name" value="UvrD-helicase"/>
    <property type="match status" value="1"/>
</dbReference>
<dbReference type="InterPro" id="IPR013986">
    <property type="entry name" value="DExx_box_DNA_helicase_dom_sf"/>
</dbReference>
<keyword evidence="1" id="KW-0547">Nucleotide-binding</keyword>
<dbReference type="GO" id="GO:0004386">
    <property type="term" value="F:helicase activity"/>
    <property type="evidence" value="ECO:0007669"/>
    <property type="project" value="UniProtKB-KW"/>
</dbReference>
<evidence type="ECO:0000313" key="7">
    <source>
        <dbReference type="EMBL" id="RIA97774.1"/>
    </source>
</evidence>
<evidence type="ECO:0000256" key="4">
    <source>
        <dbReference type="ARBA" id="ARBA00022840"/>
    </source>
</evidence>
<comment type="caution">
    <text evidence="7">The sequence shown here is derived from an EMBL/GenBank/DDBJ whole genome shotgun (WGS) entry which is preliminary data.</text>
</comment>
<dbReference type="GO" id="GO:0016787">
    <property type="term" value="F:hydrolase activity"/>
    <property type="evidence" value="ECO:0007669"/>
    <property type="project" value="UniProtKB-KW"/>
</dbReference>
<gene>
    <name evidence="7" type="ORF">C1645_706778</name>
</gene>
<keyword evidence="8" id="KW-1185">Reference proteome</keyword>
<evidence type="ECO:0000256" key="1">
    <source>
        <dbReference type="ARBA" id="ARBA00022741"/>
    </source>
</evidence>
<feature type="compositionally biased region" description="Acidic residues" evidence="5">
    <location>
        <begin position="21"/>
        <end position="36"/>
    </location>
</feature>
<dbReference type="Proteomes" id="UP000265703">
    <property type="component" value="Unassembled WGS sequence"/>
</dbReference>
<keyword evidence="3" id="KW-0347">Helicase</keyword>
<protein>
    <submittedName>
        <fullName evidence="7">P-loop containing nucleoside triphosphate hydrolase protein</fullName>
    </submittedName>
</protein>
<dbReference type="InterPro" id="IPR014016">
    <property type="entry name" value="UvrD-like_ATP-bd"/>
</dbReference>
<keyword evidence="4" id="KW-0067">ATP-binding</keyword>
<feature type="region of interest" description="Disordered" evidence="5">
    <location>
        <begin position="1"/>
        <end position="36"/>
    </location>
</feature>
<dbReference type="GO" id="GO:0005524">
    <property type="term" value="F:ATP binding"/>
    <property type="evidence" value="ECO:0007669"/>
    <property type="project" value="UniProtKB-KW"/>
</dbReference>
<dbReference type="InterPro" id="IPR027417">
    <property type="entry name" value="P-loop_NTPase"/>
</dbReference>